<feature type="compositionally biased region" description="Polar residues" evidence="1">
    <location>
        <begin position="1"/>
        <end position="15"/>
    </location>
</feature>
<keyword evidence="3" id="KW-1185">Reference proteome</keyword>
<evidence type="ECO:0000256" key="1">
    <source>
        <dbReference type="SAM" id="MobiDB-lite"/>
    </source>
</evidence>
<dbReference type="EMBL" id="JADNYJ010000216">
    <property type="protein sequence ID" value="KAF8874315.1"/>
    <property type="molecule type" value="Genomic_DNA"/>
</dbReference>
<feature type="region of interest" description="Disordered" evidence="1">
    <location>
        <begin position="1"/>
        <end position="32"/>
    </location>
</feature>
<dbReference type="AlphaFoldDB" id="A0A9P5N8E2"/>
<protein>
    <submittedName>
        <fullName evidence="2">Uncharacterized protein</fullName>
    </submittedName>
</protein>
<name>A0A9P5N8E2_GYMJU</name>
<gene>
    <name evidence="2" type="ORF">CPB84DRAFT_1853646</name>
</gene>
<proteinExistence type="predicted"/>
<comment type="caution">
    <text evidence="2">The sequence shown here is derived from an EMBL/GenBank/DDBJ whole genome shotgun (WGS) entry which is preliminary data.</text>
</comment>
<feature type="compositionally biased region" description="Acidic residues" evidence="1">
    <location>
        <begin position="16"/>
        <end position="32"/>
    </location>
</feature>
<evidence type="ECO:0000313" key="2">
    <source>
        <dbReference type="EMBL" id="KAF8874315.1"/>
    </source>
</evidence>
<dbReference type="Proteomes" id="UP000724874">
    <property type="component" value="Unassembled WGS sequence"/>
</dbReference>
<sequence length="55" mass="6155">MAAPKNQTSTEVSELTSDESEGDLEITSQADDEYEFNDILQEVLLQLYKLEASKS</sequence>
<organism evidence="2 3">
    <name type="scientific">Gymnopilus junonius</name>
    <name type="common">Spectacular rustgill mushroom</name>
    <name type="synonym">Gymnopilus spectabilis subsp. junonius</name>
    <dbReference type="NCBI Taxonomy" id="109634"/>
    <lineage>
        <taxon>Eukaryota</taxon>
        <taxon>Fungi</taxon>
        <taxon>Dikarya</taxon>
        <taxon>Basidiomycota</taxon>
        <taxon>Agaricomycotina</taxon>
        <taxon>Agaricomycetes</taxon>
        <taxon>Agaricomycetidae</taxon>
        <taxon>Agaricales</taxon>
        <taxon>Agaricineae</taxon>
        <taxon>Hymenogastraceae</taxon>
        <taxon>Gymnopilus</taxon>
    </lineage>
</organism>
<evidence type="ECO:0000313" key="3">
    <source>
        <dbReference type="Proteomes" id="UP000724874"/>
    </source>
</evidence>
<accession>A0A9P5N8E2</accession>
<reference evidence="2" key="1">
    <citation type="submission" date="2020-11" db="EMBL/GenBank/DDBJ databases">
        <authorList>
            <consortium name="DOE Joint Genome Institute"/>
            <person name="Ahrendt S."/>
            <person name="Riley R."/>
            <person name="Andreopoulos W."/>
            <person name="LaButti K."/>
            <person name="Pangilinan J."/>
            <person name="Ruiz-duenas F.J."/>
            <person name="Barrasa J.M."/>
            <person name="Sanchez-Garcia M."/>
            <person name="Camarero S."/>
            <person name="Miyauchi S."/>
            <person name="Serrano A."/>
            <person name="Linde D."/>
            <person name="Babiker R."/>
            <person name="Drula E."/>
            <person name="Ayuso-Fernandez I."/>
            <person name="Pacheco R."/>
            <person name="Padilla G."/>
            <person name="Ferreira P."/>
            <person name="Barriuso J."/>
            <person name="Kellner H."/>
            <person name="Castanera R."/>
            <person name="Alfaro M."/>
            <person name="Ramirez L."/>
            <person name="Pisabarro A.G."/>
            <person name="Kuo A."/>
            <person name="Tritt A."/>
            <person name="Lipzen A."/>
            <person name="He G."/>
            <person name="Yan M."/>
            <person name="Ng V."/>
            <person name="Cullen D."/>
            <person name="Martin F."/>
            <person name="Rosso M.-N."/>
            <person name="Henrissat B."/>
            <person name="Hibbett D."/>
            <person name="Martinez A.T."/>
            <person name="Grigoriev I.V."/>
        </authorList>
    </citation>
    <scope>NUCLEOTIDE SEQUENCE</scope>
    <source>
        <strain evidence="2">AH 44721</strain>
    </source>
</reference>